<feature type="transmembrane region" description="Helical" evidence="13">
    <location>
        <begin position="374"/>
        <end position="400"/>
    </location>
</feature>
<dbReference type="Gene3D" id="3.40.50.300">
    <property type="entry name" value="P-loop containing nucleotide triphosphate hydrolases"/>
    <property type="match status" value="2"/>
</dbReference>
<dbReference type="CDD" id="cd18578">
    <property type="entry name" value="ABC_6TM_Pgp_ABCB1_D2_like"/>
    <property type="match status" value="1"/>
</dbReference>
<accession>A0A974BZD8</accession>
<evidence type="ECO:0000313" key="16">
    <source>
        <dbReference type="EMBL" id="OCT63552.1"/>
    </source>
</evidence>
<dbReference type="AlphaFoldDB" id="A0A974BZD8"/>
<keyword evidence="4 13" id="KW-0812">Transmembrane</keyword>
<dbReference type="SUPFAM" id="SSF90123">
    <property type="entry name" value="ABC transporter transmembrane region"/>
    <property type="match status" value="1"/>
</dbReference>
<dbReference type="GO" id="GO:0090374">
    <property type="term" value="P:oligopeptide export from mitochondrion"/>
    <property type="evidence" value="ECO:0007669"/>
    <property type="project" value="TreeGrafter"/>
</dbReference>
<feature type="domain" description="ABC transmembrane type-1" evidence="15">
    <location>
        <begin position="335"/>
        <end position="458"/>
    </location>
</feature>
<evidence type="ECO:0000259" key="14">
    <source>
        <dbReference type="PROSITE" id="PS50893"/>
    </source>
</evidence>
<dbReference type="Proteomes" id="UP000694892">
    <property type="component" value="Chromosome 9_10L"/>
</dbReference>
<dbReference type="GO" id="GO:0015421">
    <property type="term" value="F:ABC-type oligopeptide transporter activity"/>
    <property type="evidence" value="ECO:0007669"/>
    <property type="project" value="TreeGrafter"/>
</dbReference>
<evidence type="ECO:0000256" key="1">
    <source>
        <dbReference type="ARBA" id="ARBA00004141"/>
    </source>
</evidence>
<feature type="domain" description="ABC transporter" evidence="14">
    <location>
        <begin position="2"/>
        <end position="218"/>
    </location>
</feature>
<dbReference type="InterPro" id="IPR011527">
    <property type="entry name" value="ABC1_TM_dom"/>
</dbReference>
<evidence type="ECO:0000256" key="3">
    <source>
        <dbReference type="ARBA" id="ARBA00022448"/>
    </source>
</evidence>
<dbReference type="PROSITE" id="PS00211">
    <property type="entry name" value="ABC_TRANSPORTER_1"/>
    <property type="match status" value="1"/>
</dbReference>
<keyword evidence="9 13" id="KW-1133">Transmembrane helix</keyword>
<evidence type="ECO:0000256" key="13">
    <source>
        <dbReference type="SAM" id="Phobius"/>
    </source>
</evidence>
<evidence type="ECO:0000256" key="6">
    <source>
        <dbReference type="ARBA" id="ARBA00022741"/>
    </source>
</evidence>
<dbReference type="InterPro" id="IPR039421">
    <property type="entry name" value="Type_1_exporter"/>
</dbReference>
<evidence type="ECO:0000259" key="15">
    <source>
        <dbReference type="PROSITE" id="PS50929"/>
    </source>
</evidence>
<feature type="domain" description="ABC transmembrane type-1" evidence="15">
    <location>
        <begin position="459"/>
        <end position="554"/>
    </location>
</feature>
<comment type="subcellular location">
    <subcellularLocation>
        <location evidence="1">Membrane</location>
        <topology evidence="1">Multi-pass membrane protein</topology>
    </subcellularLocation>
</comment>
<dbReference type="PANTHER" id="PTHR43394">
    <property type="entry name" value="ATP-DEPENDENT PERMEASE MDL1, MITOCHONDRIAL"/>
    <property type="match status" value="1"/>
</dbReference>
<dbReference type="GO" id="GO:0005743">
    <property type="term" value="C:mitochondrial inner membrane"/>
    <property type="evidence" value="ECO:0007669"/>
    <property type="project" value="TreeGrafter"/>
</dbReference>
<keyword evidence="5" id="KW-0677">Repeat</keyword>
<feature type="transmembrane region" description="Helical" evidence="13">
    <location>
        <begin position="331"/>
        <end position="354"/>
    </location>
</feature>
<keyword evidence="8" id="KW-1278">Translocase</keyword>
<evidence type="ECO:0008006" key="18">
    <source>
        <dbReference type="Google" id="ProtNLM"/>
    </source>
</evidence>
<keyword evidence="3" id="KW-0813">Transport</keyword>
<dbReference type="CDD" id="cd03249">
    <property type="entry name" value="ABC_MTABC3_MDL1_MDL2"/>
    <property type="match status" value="1"/>
</dbReference>
<keyword evidence="10 13" id="KW-0472">Membrane</keyword>
<dbReference type="FunFam" id="1.20.1560.10:FF:000051">
    <property type="entry name" value="ATP-binding cassette subfamily B member 11"/>
    <property type="match status" value="1"/>
</dbReference>
<dbReference type="InterPro" id="IPR036640">
    <property type="entry name" value="ABC1_TM_sf"/>
</dbReference>
<dbReference type="InterPro" id="IPR003439">
    <property type="entry name" value="ABC_transporter-like_ATP-bd"/>
</dbReference>
<dbReference type="PANTHER" id="PTHR43394:SF27">
    <property type="entry name" value="ATP-DEPENDENT TRANSLOCASE ABCB1-LIKE"/>
    <property type="match status" value="1"/>
</dbReference>
<evidence type="ECO:0000256" key="9">
    <source>
        <dbReference type="ARBA" id="ARBA00022989"/>
    </source>
</evidence>
<evidence type="ECO:0000256" key="4">
    <source>
        <dbReference type="ARBA" id="ARBA00022692"/>
    </source>
</evidence>
<dbReference type="FunFam" id="3.40.50.300:FF:000479">
    <property type="entry name" value="Multidrug resistance protein 1A"/>
    <property type="match status" value="1"/>
</dbReference>
<name>A0A974BZD8_XENLA</name>
<evidence type="ECO:0000256" key="10">
    <source>
        <dbReference type="ARBA" id="ARBA00023136"/>
    </source>
</evidence>
<reference evidence="17" key="1">
    <citation type="journal article" date="2016" name="Nature">
        <title>Genome evolution in the allotetraploid frog Xenopus laevis.</title>
        <authorList>
            <person name="Session A.M."/>
            <person name="Uno Y."/>
            <person name="Kwon T."/>
            <person name="Chapman J.A."/>
            <person name="Toyoda A."/>
            <person name="Takahashi S."/>
            <person name="Fukui A."/>
            <person name="Hikosaka A."/>
            <person name="Suzuki A."/>
            <person name="Kondo M."/>
            <person name="van Heeringen S.J."/>
            <person name="Quigley I."/>
            <person name="Heinz S."/>
            <person name="Ogino H."/>
            <person name="Ochi H."/>
            <person name="Hellsten U."/>
            <person name="Lyons J.B."/>
            <person name="Simakov O."/>
            <person name="Putnam N."/>
            <person name="Stites J."/>
            <person name="Kuroki Y."/>
            <person name="Tanaka T."/>
            <person name="Michiue T."/>
            <person name="Watanabe M."/>
            <person name="Bogdanovic O."/>
            <person name="Lister R."/>
            <person name="Georgiou G."/>
            <person name="Paranjpe S.S."/>
            <person name="van Kruijsbergen I."/>
            <person name="Shu S."/>
            <person name="Carlson J."/>
            <person name="Kinoshita T."/>
            <person name="Ohta Y."/>
            <person name="Mawaribuchi S."/>
            <person name="Jenkins J."/>
            <person name="Grimwood J."/>
            <person name="Schmutz J."/>
            <person name="Mitros T."/>
            <person name="Mozaffari S.V."/>
            <person name="Suzuki Y."/>
            <person name="Haramoto Y."/>
            <person name="Yamamoto T.S."/>
            <person name="Takagi C."/>
            <person name="Heald R."/>
            <person name="Miller K."/>
            <person name="Haudenschild C."/>
            <person name="Kitzman J."/>
            <person name="Nakayama T."/>
            <person name="Izutsu Y."/>
            <person name="Robert J."/>
            <person name="Fortriede J."/>
            <person name="Burns K."/>
            <person name="Lotay V."/>
            <person name="Karimi K."/>
            <person name="Yasuoka Y."/>
            <person name="Dichmann D.S."/>
            <person name="Flajnik M.F."/>
            <person name="Houston D.W."/>
            <person name="Shendure J."/>
            <person name="DuPasquier L."/>
            <person name="Vize P.D."/>
            <person name="Zorn A.M."/>
            <person name="Ito M."/>
            <person name="Marcotte E.M."/>
            <person name="Wallingford J.B."/>
            <person name="Ito Y."/>
            <person name="Asashima M."/>
            <person name="Ueno N."/>
            <person name="Matsuda Y."/>
            <person name="Veenstra G.J."/>
            <person name="Fujiyama A."/>
            <person name="Harland R.M."/>
            <person name="Taira M."/>
            <person name="Rokhsar D.S."/>
        </authorList>
    </citation>
    <scope>NUCLEOTIDE SEQUENCE [LARGE SCALE GENOMIC DNA]</scope>
    <source>
        <strain evidence="17">J</strain>
    </source>
</reference>
<keyword evidence="11" id="KW-0325">Glycoprotein</keyword>
<dbReference type="Pfam" id="PF00005">
    <property type="entry name" value="ABC_tran"/>
    <property type="match status" value="2"/>
</dbReference>
<proteinExistence type="inferred from homology"/>
<dbReference type="GO" id="GO:0005524">
    <property type="term" value="F:ATP binding"/>
    <property type="evidence" value="ECO:0007669"/>
    <property type="project" value="UniProtKB-KW"/>
</dbReference>
<dbReference type="OMA" id="MRGIYYQ"/>
<dbReference type="InterPro" id="IPR003593">
    <property type="entry name" value="AAA+_ATPase"/>
</dbReference>
<dbReference type="PROSITE" id="PS50893">
    <property type="entry name" value="ABC_TRANSPORTER_2"/>
    <property type="match status" value="2"/>
</dbReference>
<sequence>MSTEQDLAESDGTGGGEQQQDDEYTVGKKRCQRLNVCNYKSSYNPRYIGADLPKVEYRGLINPRYSTVEVKSFDFEYRTIRRILIHRSKDYPSIRKFGQSQERRKNEKPHDSCLEPYTYSCAKKFDTLVGEGGGQMSGGQKQRIAIARALVRNPRILLLDMATSALDNEKQQYQSSIVCQRLRMADVIVGFEHGRAVERGTHDELLERKGVYFTLVTLQSQGDKALHNKEKKDTSNKEFEEPKLESLQPFKRGSYQASLRASIRHRSRSQLSNLVPDTPLLVVGADASEPIQHANHYDDESNTKMDIIEENEENIEPAPVARILKYNAPEWPYMLIGSIGAAINGAVSPLYALLFSQILGIFSLPDEEEQKNQINGICVLFVLIGVVSFLTQFLQGYTFAKSGELLTRRLRKLGFRSLLGQEVGWFDDPRNSPGALTTRLATDASQVQGISSEALGNIRTIAGIAKEKTFVDMYEEQLESPYRSAIKKANVYGLCFGFAQCIVFIANTVSYRYGGYLVDKEGLHYSFVFRVISGIVTSGTALGRASSYTPDYAKAKISAARFFKLVDRIPKISVYSDHGEKWTDFKGSIDFKDCKFTYPTRPDIQVLNGLDVSVKPGQTLAFVGSSGCGKSTSVQLLERFYDPDKGKVLIDGHNSKNINVAFLRSQIGIVSQEPVLFDCSIVNNIRYRNNTQELSMDRIIEASKKAQLHDFVMGLPDKYDTNVGAHGSQLSRGQKQRIAIAQAIVRDPKILLLDEATSALDTESEKTVQAALDKAREGRTCIVIAHRLSTIQNSDIIAVMSRGIVIEKGDHEELMEKKGSLL</sequence>
<evidence type="ECO:0000256" key="12">
    <source>
        <dbReference type="SAM" id="MobiDB-lite"/>
    </source>
</evidence>
<dbReference type="PROSITE" id="PS50929">
    <property type="entry name" value="ABC_TM1F"/>
    <property type="match status" value="2"/>
</dbReference>
<evidence type="ECO:0000256" key="11">
    <source>
        <dbReference type="ARBA" id="ARBA00023180"/>
    </source>
</evidence>
<dbReference type="InterPro" id="IPR027417">
    <property type="entry name" value="P-loop_NTPase"/>
</dbReference>
<keyword evidence="7" id="KW-0067">ATP-binding</keyword>
<dbReference type="SUPFAM" id="SSF52540">
    <property type="entry name" value="P-loop containing nucleoside triphosphate hydrolases"/>
    <property type="match status" value="2"/>
</dbReference>
<evidence type="ECO:0000256" key="2">
    <source>
        <dbReference type="ARBA" id="ARBA00007577"/>
    </source>
</evidence>
<feature type="region of interest" description="Disordered" evidence="12">
    <location>
        <begin position="1"/>
        <end position="25"/>
    </location>
</feature>
<dbReference type="GO" id="GO:0016887">
    <property type="term" value="F:ATP hydrolysis activity"/>
    <property type="evidence" value="ECO:0007669"/>
    <property type="project" value="InterPro"/>
</dbReference>
<evidence type="ECO:0000256" key="7">
    <source>
        <dbReference type="ARBA" id="ARBA00022840"/>
    </source>
</evidence>
<gene>
    <name evidence="16" type="ORF">XELAEV_18044648mg</name>
</gene>
<evidence type="ECO:0000313" key="17">
    <source>
        <dbReference type="Proteomes" id="UP000694892"/>
    </source>
</evidence>
<comment type="similarity">
    <text evidence="2">Belongs to the ABC transporter superfamily. ABCB family. Multidrug resistance exporter (TC 3.A.1.201) subfamily.</text>
</comment>
<dbReference type="Gene3D" id="1.20.1560.10">
    <property type="entry name" value="ABC transporter type 1, transmembrane domain"/>
    <property type="match status" value="3"/>
</dbReference>
<feature type="domain" description="ABC transporter" evidence="14">
    <location>
        <begin position="589"/>
        <end position="822"/>
    </location>
</feature>
<keyword evidence="6" id="KW-0547">Nucleotide-binding</keyword>
<feature type="region of interest" description="Disordered" evidence="12">
    <location>
        <begin position="224"/>
        <end position="243"/>
    </location>
</feature>
<dbReference type="EMBL" id="CM004482">
    <property type="protein sequence ID" value="OCT63552.1"/>
    <property type="molecule type" value="Genomic_DNA"/>
</dbReference>
<organism evidence="16 17">
    <name type="scientific">Xenopus laevis</name>
    <name type="common">African clawed frog</name>
    <dbReference type="NCBI Taxonomy" id="8355"/>
    <lineage>
        <taxon>Eukaryota</taxon>
        <taxon>Metazoa</taxon>
        <taxon>Chordata</taxon>
        <taxon>Craniata</taxon>
        <taxon>Vertebrata</taxon>
        <taxon>Euteleostomi</taxon>
        <taxon>Amphibia</taxon>
        <taxon>Batrachia</taxon>
        <taxon>Anura</taxon>
        <taxon>Pipoidea</taxon>
        <taxon>Pipidae</taxon>
        <taxon>Xenopodinae</taxon>
        <taxon>Xenopus</taxon>
        <taxon>Xenopus</taxon>
    </lineage>
</organism>
<dbReference type="SMART" id="SM00382">
    <property type="entry name" value="AAA"/>
    <property type="match status" value="1"/>
</dbReference>
<evidence type="ECO:0000256" key="8">
    <source>
        <dbReference type="ARBA" id="ARBA00022967"/>
    </source>
</evidence>
<dbReference type="Pfam" id="PF00664">
    <property type="entry name" value="ABC_membrane"/>
    <property type="match status" value="1"/>
</dbReference>
<dbReference type="InterPro" id="IPR017871">
    <property type="entry name" value="ABC_transporter-like_CS"/>
</dbReference>
<protein>
    <recommendedName>
        <fullName evidence="18">Bile salt export pump</fullName>
    </recommendedName>
</protein>
<evidence type="ECO:0000256" key="5">
    <source>
        <dbReference type="ARBA" id="ARBA00022737"/>
    </source>
</evidence>